<dbReference type="InterPro" id="IPR005467">
    <property type="entry name" value="His_kinase_dom"/>
</dbReference>
<dbReference type="Proteomes" id="UP001321249">
    <property type="component" value="Unassembled WGS sequence"/>
</dbReference>
<organism evidence="8 9">
    <name type="scientific">Candidatus Lucifugimonas marina</name>
    <dbReference type="NCBI Taxonomy" id="3038979"/>
    <lineage>
        <taxon>Bacteria</taxon>
        <taxon>Bacillati</taxon>
        <taxon>Chloroflexota</taxon>
        <taxon>Dehalococcoidia</taxon>
        <taxon>SAR202 cluster</taxon>
        <taxon>Candidatus Lucifugimonadales</taxon>
        <taxon>Candidatus Lucifugimonadaceae</taxon>
        <taxon>Candidatus Lucifugimonas</taxon>
    </lineage>
</organism>
<evidence type="ECO:0000256" key="2">
    <source>
        <dbReference type="ARBA" id="ARBA00012438"/>
    </source>
</evidence>
<evidence type="ECO:0000256" key="3">
    <source>
        <dbReference type="ARBA" id="ARBA00022553"/>
    </source>
</evidence>
<evidence type="ECO:0000256" key="5">
    <source>
        <dbReference type="ARBA" id="ARBA00022777"/>
    </source>
</evidence>
<dbReference type="Pfam" id="PF01590">
    <property type="entry name" value="GAF"/>
    <property type="match status" value="1"/>
</dbReference>
<keyword evidence="3" id="KW-0597">Phosphoprotein</keyword>
<gene>
    <name evidence="8" type="ORF">GKO46_01660</name>
</gene>
<dbReference type="InterPro" id="IPR029016">
    <property type="entry name" value="GAF-like_dom_sf"/>
</dbReference>
<dbReference type="GO" id="GO:0004673">
    <property type="term" value="F:protein histidine kinase activity"/>
    <property type="evidence" value="ECO:0007669"/>
    <property type="project" value="UniProtKB-EC"/>
</dbReference>
<keyword evidence="5" id="KW-0418">Kinase</keyword>
<dbReference type="SUPFAM" id="SSF47384">
    <property type="entry name" value="Homodimeric domain of signal transducing histidine kinase"/>
    <property type="match status" value="1"/>
</dbReference>
<dbReference type="InterPro" id="IPR003594">
    <property type="entry name" value="HATPase_dom"/>
</dbReference>
<feature type="domain" description="Histidine kinase" evidence="7">
    <location>
        <begin position="546"/>
        <end position="765"/>
    </location>
</feature>
<dbReference type="PROSITE" id="PS50109">
    <property type="entry name" value="HIS_KIN"/>
    <property type="match status" value="1"/>
</dbReference>
<dbReference type="Pfam" id="PF02518">
    <property type="entry name" value="HATPase_c"/>
    <property type="match status" value="1"/>
</dbReference>
<dbReference type="CDD" id="cd00082">
    <property type="entry name" value="HisKA"/>
    <property type="match status" value="1"/>
</dbReference>
<dbReference type="GO" id="GO:0000160">
    <property type="term" value="P:phosphorelay signal transduction system"/>
    <property type="evidence" value="ECO:0007669"/>
    <property type="project" value="UniProtKB-KW"/>
</dbReference>
<dbReference type="PANTHER" id="PTHR43047:SF72">
    <property type="entry name" value="OSMOSENSING HISTIDINE PROTEIN KINASE SLN1"/>
    <property type="match status" value="1"/>
</dbReference>
<protein>
    <recommendedName>
        <fullName evidence="2">histidine kinase</fullName>
        <ecNumber evidence="2">2.7.13.3</ecNumber>
    </recommendedName>
</protein>
<dbReference type="CDD" id="cd00075">
    <property type="entry name" value="HATPase"/>
    <property type="match status" value="1"/>
</dbReference>
<evidence type="ECO:0000256" key="4">
    <source>
        <dbReference type="ARBA" id="ARBA00022679"/>
    </source>
</evidence>
<accession>A0ABD4XMW2</accession>
<dbReference type="InterPro" id="IPR004358">
    <property type="entry name" value="Sig_transdc_His_kin-like_C"/>
</dbReference>
<dbReference type="InterPro" id="IPR036097">
    <property type="entry name" value="HisK_dim/P_sf"/>
</dbReference>
<dbReference type="Pfam" id="PF13185">
    <property type="entry name" value="GAF_2"/>
    <property type="match status" value="1"/>
</dbReference>
<dbReference type="SMART" id="SM00387">
    <property type="entry name" value="HATPase_c"/>
    <property type="match status" value="1"/>
</dbReference>
<dbReference type="AlphaFoldDB" id="A0ABD4XMW2"/>
<sequence length="770" mass="84743">MTNVINEAEILAEIGRLITSSPDFGEVFEATAERISTLIPAETISLSSVDVQGGTYTTLYRWASDLPTQSPAPPRQLKGRGAEAAVVAGKPIILSSELRALQESNWQGIGEYPLASMKSWLIAPLIFSGEPIGVLHIRRTEESAYTENHLNLAQNISNQISGPIALANLHRDLAQSERELVFLSQMSDELANSDSSADMYESIERTIGNFIEFDRISIVRVDPEINSLVQSYQNGVDVPGIEIGTILNMHESQEKFDAWATELTATSDGGEYLPAGSVKLSHKDMGLESRVRAPMITTTGYIGAIALNHYEQNMFTLADQNFLRRVAAQAASALEKSELIEQAKTEATTQESIARIGRVVSEDLDLQIVYQRVAEELRKLVPYDRIAISLFDQDSQQMIAEFSEGVEIPGARPGDDITDADKSINWDSSGYASDSRNIDSTSKESEFEKILRDLGLVSWIQAPFGVQATGPIGFLSVRSRSHNLYDENSIKLLRQVAIQVTPAIQNARMFAQSQSLLEQRQRTTLLDEENRELQRVADARSQFLSTVSHELRTPLTAISAFSDILSHNRHGNLSERQISHIDAIRRSTVSLTALVDDLLDVSRADSGQLSLDKEPFDFQAIITEFSGVGESIAALKNQRLSIRNLGEPVWVDADRARINQILNNLVSNASKYSQDNSEILISSTVRSGRIEIVVEDNGIGIDAQNIDRVFIPFFRAENPETQMQQGSGLGLSVVKTLVELHGGAVEMESALGSGTTVRFWIPGIVDQPVS</sequence>
<dbReference type="FunFam" id="3.30.565.10:FF:000006">
    <property type="entry name" value="Sensor histidine kinase WalK"/>
    <property type="match status" value="1"/>
</dbReference>
<comment type="catalytic activity">
    <reaction evidence="1">
        <text>ATP + protein L-histidine = ADP + protein N-phospho-L-histidine.</text>
        <dbReference type="EC" id="2.7.13.3"/>
    </reaction>
</comment>
<keyword evidence="6" id="KW-0902">Two-component regulatory system</keyword>
<proteinExistence type="predicted"/>
<dbReference type="SMART" id="SM00388">
    <property type="entry name" value="HisKA"/>
    <property type="match status" value="1"/>
</dbReference>
<evidence type="ECO:0000313" key="8">
    <source>
        <dbReference type="EMBL" id="MDG0865779.1"/>
    </source>
</evidence>
<dbReference type="PANTHER" id="PTHR43047">
    <property type="entry name" value="TWO-COMPONENT HISTIDINE PROTEIN KINASE"/>
    <property type="match status" value="1"/>
</dbReference>
<dbReference type="RefSeq" id="WP_342835745.1">
    <property type="nucleotide sequence ID" value="NZ_WMBE01000001.1"/>
</dbReference>
<evidence type="ECO:0000313" key="9">
    <source>
        <dbReference type="Proteomes" id="UP001321249"/>
    </source>
</evidence>
<dbReference type="InterPro" id="IPR036890">
    <property type="entry name" value="HATPase_C_sf"/>
</dbReference>
<dbReference type="EMBL" id="WMBE01000001">
    <property type="protein sequence ID" value="MDG0865779.1"/>
    <property type="molecule type" value="Genomic_DNA"/>
</dbReference>
<dbReference type="SUPFAM" id="SSF55781">
    <property type="entry name" value="GAF domain-like"/>
    <property type="match status" value="3"/>
</dbReference>
<evidence type="ECO:0000256" key="1">
    <source>
        <dbReference type="ARBA" id="ARBA00000085"/>
    </source>
</evidence>
<dbReference type="SUPFAM" id="SSF55874">
    <property type="entry name" value="ATPase domain of HSP90 chaperone/DNA topoisomerase II/histidine kinase"/>
    <property type="match status" value="1"/>
</dbReference>
<comment type="caution">
    <text evidence="8">The sequence shown here is derived from an EMBL/GenBank/DDBJ whole genome shotgun (WGS) entry which is preliminary data.</text>
</comment>
<dbReference type="InterPro" id="IPR003018">
    <property type="entry name" value="GAF"/>
</dbReference>
<name>A0ABD4XMW2_9CHLR</name>
<dbReference type="EC" id="2.7.13.3" evidence="2"/>
<dbReference type="SMART" id="SM00065">
    <property type="entry name" value="GAF"/>
    <property type="match status" value="3"/>
</dbReference>
<keyword evidence="4" id="KW-0808">Transferase</keyword>
<evidence type="ECO:0000259" key="7">
    <source>
        <dbReference type="PROSITE" id="PS50109"/>
    </source>
</evidence>
<evidence type="ECO:0000256" key="6">
    <source>
        <dbReference type="ARBA" id="ARBA00023012"/>
    </source>
</evidence>
<dbReference type="InterPro" id="IPR003661">
    <property type="entry name" value="HisK_dim/P_dom"/>
</dbReference>
<dbReference type="PRINTS" id="PR00344">
    <property type="entry name" value="BCTRLSENSOR"/>
</dbReference>
<dbReference type="Gene3D" id="1.10.287.130">
    <property type="match status" value="1"/>
</dbReference>
<dbReference type="Gene3D" id="3.30.565.10">
    <property type="entry name" value="Histidine kinase-like ATPase, C-terminal domain"/>
    <property type="match status" value="1"/>
</dbReference>
<dbReference type="Gene3D" id="3.30.450.40">
    <property type="match status" value="3"/>
</dbReference>
<reference evidence="8 9" key="1">
    <citation type="submission" date="2019-11" db="EMBL/GenBank/DDBJ databases">
        <authorList>
            <person name="Cho J.-C."/>
        </authorList>
    </citation>
    <scope>NUCLEOTIDE SEQUENCE [LARGE SCALE GENOMIC DNA]</scope>
    <source>
        <strain evidence="8 9">JH702</strain>
    </source>
</reference>
<dbReference type="Pfam" id="PF00512">
    <property type="entry name" value="HisKA"/>
    <property type="match status" value="1"/>
</dbReference>